<accession>A0A5S9MA45</accession>
<dbReference type="PANTHER" id="PTHR24421:SF10">
    <property type="entry name" value="NITRATE_NITRITE SENSOR PROTEIN NARQ"/>
    <property type="match status" value="1"/>
</dbReference>
<keyword evidence="6" id="KW-0067">ATP-binding</keyword>
<dbReference type="AlphaFoldDB" id="A0A5S9MA45"/>
<gene>
    <name evidence="9" type="ORF">BsIDN1_33860</name>
</gene>
<dbReference type="InterPro" id="IPR036890">
    <property type="entry name" value="HATPase_C_sf"/>
</dbReference>
<keyword evidence="3" id="KW-0808">Transferase</keyword>
<evidence type="ECO:0000256" key="3">
    <source>
        <dbReference type="ARBA" id="ARBA00022679"/>
    </source>
</evidence>
<keyword evidence="4" id="KW-0547">Nucleotide-binding</keyword>
<dbReference type="GO" id="GO:0004673">
    <property type="term" value="F:protein histidine kinase activity"/>
    <property type="evidence" value="ECO:0007669"/>
    <property type="project" value="UniProtKB-EC"/>
</dbReference>
<name>A0A5S9MA45_BACIA</name>
<feature type="domain" description="Histidine kinase" evidence="8">
    <location>
        <begin position="45"/>
        <end position="132"/>
    </location>
</feature>
<evidence type="ECO:0000256" key="1">
    <source>
        <dbReference type="ARBA" id="ARBA00000085"/>
    </source>
</evidence>
<evidence type="ECO:0000259" key="8">
    <source>
        <dbReference type="PROSITE" id="PS50109"/>
    </source>
</evidence>
<dbReference type="PROSITE" id="PS50109">
    <property type="entry name" value="HIS_KIN"/>
    <property type="match status" value="1"/>
</dbReference>
<dbReference type="EC" id="2.7.13.3" evidence="2"/>
<dbReference type="GO" id="GO:0000160">
    <property type="term" value="P:phosphorelay signal transduction system"/>
    <property type="evidence" value="ECO:0007669"/>
    <property type="project" value="UniProtKB-KW"/>
</dbReference>
<evidence type="ECO:0000256" key="6">
    <source>
        <dbReference type="ARBA" id="ARBA00022840"/>
    </source>
</evidence>
<dbReference type="InterPro" id="IPR003594">
    <property type="entry name" value="HATPase_dom"/>
</dbReference>
<evidence type="ECO:0000256" key="4">
    <source>
        <dbReference type="ARBA" id="ARBA00022741"/>
    </source>
</evidence>
<sequence>MINTIYRNSKNEVNRFTTATNIPIRTKISVLQNMSPFFIEHTVYIIKECLTNVSKHAKASHVELVIVQQGDHIHLEIADNGVGFDEKKRESTFGHYGIIGMSERVRLLGGEIHLKSKKNEGTQVIVNIPLKKGVNTVSYRIVIVDDHYVVREGLKLILETDERFEVVGEASRRWRKGVRCHKKKNPPCIT</sequence>
<evidence type="ECO:0000256" key="2">
    <source>
        <dbReference type="ARBA" id="ARBA00012438"/>
    </source>
</evidence>
<keyword evidence="7" id="KW-0902">Two-component regulatory system</keyword>
<dbReference type="InterPro" id="IPR050482">
    <property type="entry name" value="Sensor_HK_TwoCompSys"/>
</dbReference>
<proteinExistence type="predicted"/>
<dbReference type="PANTHER" id="PTHR24421">
    <property type="entry name" value="NITRATE/NITRITE SENSOR PROTEIN NARX-RELATED"/>
    <property type="match status" value="1"/>
</dbReference>
<dbReference type="CDD" id="cd16917">
    <property type="entry name" value="HATPase_UhpB-NarQ-NarX-like"/>
    <property type="match status" value="1"/>
</dbReference>
<protein>
    <recommendedName>
        <fullName evidence="2">histidine kinase</fullName>
        <ecNumber evidence="2">2.7.13.3</ecNumber>
    </recommendedName>
</protein>
<evidence type="ECO:0000256" key="5">
    <source>
        <dbReference type="ARBA" id="ARBA00022777"/>
    </source>
</evidence>
<dbReference type="Proteomes" id="UP000464658">
    <property type="component" value="Chromosome"/>
</dbReference>
<dbReference type="GO" id="GO:0005524">
    <property type="term" value="F:ATP binding"/>
    <property type="evidence" value="ECO:0007669"/>
    <property type="project" value="UniProtKB-KW"/>
</dbReference>
<dbReference type="Gene3D" id="3.30.565.10">
    <property type="entry name" value="Histidine kinase-like ATPase, C-terminal domain"/>
    <property type="match status" value="1"/>
</dbReference>
<keyword evidence="5" id="KW-0418">Kinase</keyword>
<evidence type="ECO:0000313" key="9">
    <source>
        <dbReference type="EMBL" id="BBP89768.1"/>
    </source>
</evidence>
<organism evidence="9 10">
    <name type="scientific">Bacillus safensis</name>
    <dbReference type="NCBI Taxonomy" id="561879"/>
    <lineage>
        <taxon>Bacteria</taxon>
        <taxon>Bacillati</taxon>
        <taxon>Bacillota</taxon>
        <taxon>Bacilli</taxon>
        <taxon>Bacillales</taxon>
        <taxon>Bacillaceae</taxon>
        <taxon>Bacillus</taxon>
    </lineage>
</organism>
<evidence type="ECO:0000256" key="7">
    <source>
        <dbReference type="ARBA" id="ARBA00023012"/>
    </source>
</evidence>
<dbReference type="SUPFAM" id="SSF55874">
    <property type="entry name" value="ATPase domain of HSP90 chaperone/DNA topoisomerase II/histidine kinase"/>
    <property type="match status" value="1"/>
</dbReference>
<dbReference type="EMBL" id="AP021906">
    <property type="protein sequence ID" value="BBP89768.1"/>
    <property type="molecule type" value="Genomic_DNA"/>
</dbReference>
<dbReference type="SMART" id="SM00387">
    <property type="entry name" value="HATPase_c"/>
    <property type="match status" value="1"/>
</dbReference>
<reference evidence="9 10" key="1">
    <citation type="submission" date="2019-12" db="EMBL/GenBank/DDBJ databases">
        <title>Full genome sequence of a Bacillus safensis strain isolated from commercially available natto in Indonesia.</title>
        <authorList>
            <person name="Yoshida M."/>
            <person name="Uomi M."/>
            <person name="Waturangi D."/>
            <person name="Ekaputri J.J."/>
            <person name="Setiamarga D.H.E."/>
        </authorList>
    </citation>
    <scope>NUCLEOTIDE SEQUENCE [LARGE SCALE GENOMIC DNA]</scope>
    <source>
        <strain evidence="9 10">IDN1</strain>
    </source>
</reference>
<dbReference type="Gene3D" id="3.40.50.2300">
    <property type="match status" value="1"/>
</dbReference>
<dbReference type="InterPro" id="IPR005467">
    <property type="entry name" value="His_kinase_dom"/>
</dbReference>
<comment type="catalytic activity">
    <reaction evidence="1">
        <text>ATP + protein L-histidine = ADP + protein N-phospho-L-histidine.</text>
        <dbReference type="EC" id="2.7.13.3"/>
    </reaction>
</comment>
<dbReference type="Pfam" id="PF02518">
    <property type="entry name" value="HATPase_c"/>
    <property type="match status" value="1"/>
</dbReference>
<evidence type="ECO:0000313" key="10">
    <source>
        <dbReference type="Proteomes" id="UP000464658"/>
    </source>
</evidence>